<accession>A0A1G7JET5</accession>
<organism evidence="2 3">
    <name type="scientific">Phytopseudomonas seleniipraecipitans</name>
    <dbReference type="NCBI Taxonomy" id="640205"/>
    <lineage>
        <taxon>Bacteria</taxon>
        <taxon>Pseudomonadati</taxon>
        <taxon>Pseudomonadota</taxon>
        <taxon>Gammaproteobacteria</taxon>
        <taxon>Pseudomonadales</taxon>
        <taxon>Pseudomonadaceae</taxon>
        <taxon>Phytopseudomonas</taxon>
    </lineage>
</organism>
<dbReference type="AlphaFoldDB" id="A0A1G7JET5"/>
<dbReference type="InterPro" id="IPR038763">
    <property type="entry name" value="DHH_sf"/>
</dbReference>
<dbReference type="Gene3D" id="3.10.310.30">
    <property type="match status" value="1"/>
</dbReference>
<name>A0A1G7JET5_9GAMM</name>
<dbReference type="Pfam" id="PF02272">
    <property type="entry name" value="DHHA1"/>
    <property type="match status" value="1"/>
</dbReference>
<dbReference type="EMBL" id="FNBM01000002">
    <property type="protein sequence ID" value="SDF23385.1"/>
    <property type="molecule type" value="Genomic_DNA"/>
</dbReference>
<reference evidence="2 3" key="1">
    <citation type="submission" date="2016-10" db="EMBL/GenBank/DDBJ databases">
        <authorList>
            <person name="de Groot N.N."/>
        </authorList>
    </citation>
    <scope>NUCLEOTIDE SEQUENCE [LARGE SCALE GENOMIC DNA]</scope>
    <source>
        <strain evidence="2 3">LMG 25475</strain>
    </source>
</reference>
<evidence type="ECO:0000259" key="1">
    <source>
        <dbReference type="Pfam" id="PF02272"/>
    </source>
</evidence>
<dbReference type="RefSeq" id="WP_167357650.1">
    <property type="nucleotide sequence ID" value="NZ_FNBM01000002.1"/>
</dbReference>
<feature type="domain" description="DHHA1" evidence="1">
    <location>
        <begin position="226"/>
        <end position="275"/>
    </location>
</feature>
<sequence length="397" mass="43788">MKTLCIYHANCADGFGAAWVVRVALGPANVEFHPGSYGAPAPDVEDRDVIIVDFSYKLPELLQLAQSARSVLILDHHKTAAEDLAQIPPAPAHYAEWLEWQQPLGAVFDMNRSGAGLAWDYFFASDRPALINHIEDRDLWRFELANTRPIMANVFSYPQDFEVWDRLMDMPMQSHWQAGETIERKHAKDLADQLKNARRLTIGGHDVPALNAPYFMASDAGHALTQGEPFAAVYSDTPKGRIFSLRSTDEGLDVSEIAKTYGGGGHRNAAGFTVPFDHELVTGYVLATLESTEIRVLTCVYCAHEYPQGTPAAGDQVLTDHIRQCPKHPMREAEQTILQLREALAGLLGESTLFGLAHLEAGLGLVPMPKTEKAVMLRAIQVMRDTSSQTSTDGQQP</sequence>
<evidence type="ECO:0000313" key="3">
    <source>
        <dbReference type="Proteomes" id="UP000243378"/>
    </source>
</evidence>
<dbReference type="PANTHER" id="PTHR46922:SF4">
    <property type="entry name" value="DHHA1 DOMAIN PROTEIN"/>
    <property type="match status" value="1"/>
</dbReference>
<dbReference type="InterPro" id="IPR003156">
    <property type="entry name" value="DHHA1_dom"/>
</dbReference>
<dbReference type="GO" id="GO:0003676">
    <property type="term" value="F:nucleic acid binding"/>
    <property type="evidence" value="ECO:0007669"/>
    <property type="project" value="InterPro"/>
</dbReference>
<dbReference type="STRING" id="640205.SAMN05216381_1095"/>
<dbReference type="PANTHER" id="PTHR46922">
    <property type="entry name" value="DHHA1 DOMAIN PROTEIN"/>
    <property type="match status" value="1"/>
</dbReference>
<dbReference type="SUPFAM" id="SSF64182">
    <property type="entry name" value="DHH phosphoesterases"/>
    <property type="match status" value="1"/>
</dbReference>
<protein>
    <submittedName>
        <fullName evidence="2">Oligoribonuclease NrnB or cAMP/cGMP phosphodiesterase, DHH superfamily</fullName>
    </submittedName>
</protein>
<dbReference type="Proteomes" id="UP000243378">
    <property type="component" value="Unassembled WGS sequence"/>
</dbReference>
<proteinExistence type="predicted"/>
<evidence type="ECO:0000313" key="2">
    <source>
        <dbReference type="EMBL" id="SDF23385.1"/>
    </source>
</evidence>
<gene>
    <name evidence="2" type="ORF">SAMN05216381_1095</name>
</gene>